<sequence length="331" mass="36153">MIKKKHIVFDFSIGSIFWVLFSLAAAYILMKLTSVIALLFIAILITLAVCPLVDHLEKYRINRALSSIVILLATFGTIIFAIVSLAAPLLDQTQLFLQKLPAIIDSVSPIKLADGSLTAQFANVPGKVLTFALDTFSAFITAFTVIVISFYMIQDLHNLEKHLKFWFGDKGYRYFVIAEKLEIQIGYWVRGELLLMLLVGLLSYFGYLIIGLPFAIPLAFIAGMLELIPNIGPTIATIPAVLVGFSISTGHGVAALVVSLVVQQLENNLIVPKIMQRVAGLNPIITIVAIMIGFQLGGPLLAILALPTVLSARVILGHVRLNKDTTIPEID</sequence>
<evidence type="ECO:0000256" key="4">
    <source>
        <dbReference type="ARBA" id="ARBA00022475"/>
    </source>
</evidence>
<evidence type="ECO:0000313" key="10">
    <source>
        <dbReference type="Proteomes" id="UP000034172"/>
    </source>
</evidence>
<comment type="similarity">
    <text evidence="2">Belongs to the autoinducer-2 exporter (AI-2E) (TC 2.A.86) family.</text>
</comment>
<evidence type="ECO:0000256" key="2">
    <source>
        <dbReference type="ARBA" id="ARBA00009773"/>
    </source>
</evidence>
<protein>
    <recommendedName>
        <fullName evidence="11">Permease</fullName>
    </recommendedName>
</protein>
<dbReference type="PANTHER" id="PTHR21716:SF53">
    <property type="entry name" value="PERMEASE PERM-RELATED"/>
    <property type="match status" value="1"/>
</dbReference>
<proteinExistence type="inferred from homology"/>
<keyword evidence="4" id="KW-1003">Cell membrane</keyword>
<feature type="transmembrane region" description="Helical" evidence="8">
    <location>
        <begin position="300"/>
        <end position="316"/>
    </location>
</feature>
<dbReference type="STRING" id="1618392.UW41_C0002G0101"/>
<keyword evidence="6 8" id="KW-1133">Transmembrane helix</keyword>
<feature type="transmembrane region" description="Helical" evidence="8">
    <location>
        <begin position="35"/>
        <end position="53"/>
    </location>
</feature>
<evidence type="ECO:0000256" key="8">
    <source>
        <dbReference type="SAM" id="Phobius"/>
    </source>
</evidence>
<dbReference type="EMBL" id="LCIE01000002">
    <property type="protein sequence ID" value="KKT49825.1"/>
    <property type="molecule type" value="Genomic_DNA"/>
</dbReference>
<keyword evidence="7 8" id="KW-0472">Membrane</keyword>
<gene>
    <name evidence="9" type="ORF">UW41_C0002G0101</name>
</gene>
<dbReference type="GO" id="GO:0055085">
    <property type="term" value="P:transmembrane transport"/>
    <property type="evidence" value="ECO:0007669"/>
    <property type="project" value="TreeGrafter"/>
</dbReference>
<keyword evidence="3" id="KW-0813">Transport</keyword>
<name>A0A0G1HSB2_9BACT</name>
<evidence type="ECO:0000256" key="6">
    <source>
        <dbReference type="ARBA" id="ARBA00022989"/>
    </source>
</evidence>
<evidence type="ECO:0000313" key="9">
    <source>
        <dbReference type="EMBL" id="KKT49825.1"/>
    </source>
</evidence>
<dbReference type="InterPro" id="IPR002549">
    <property type="entry name" value="AI-2E-like"/>
</dbReference>
<comment type="subcellular location">
    <subcellularLocation>
        <location evidence="1">Cell membrane</location>
        <topology evidence="1">Multi-pass membrane protein</topology>
    </subcellularLocation>
</comment>
<dbReference type="AlphaFoldDB" id="A0A0G1HSB2"/>
<dbReference type="Pfam" id="PF01594">
    <property type="entry name" value="AI-2E_transport"/>
    <property type="match status" value="1"/>
</dbReference>
<reference evidence="9 10" key="1">
    <citation type="journal article" date="2015" name="Nature">
        <title>rRNA introns, odd ribosomes, and small enigmatic genomes across a large radiation of phyla.</title>
        <authorList>
            <person name="Brown C.T."/>
            <person name="Hug L.A."/>
            <person name="Thomas B.C."/>
            <person name="Sharon I."/>
            <person name="Castelle C.J."/>
            <person name="Singh A."/>
            <person name="Wilkins M.J."/>
            <person name="Williams K.H."/>
            <person name="Banfield J.F."/>
        </authorList>
    </citation>
    <scope>NUCLEOTIDE SEQUENCE [LARGE SCALE GENOMIC DNA]</scope>
</reference>
<feature type="transmembrane region" description="Helical" evidence="8">
    <location>
        <begin position="274"/>
        <end position="294"/>
    </location>
</feature>
<keyword evidence="5 8" id="KW-0812">Transmembrane</keyword>
<dbReference type="Proteomes" id="UP000034172">
    <property type="component" value="Unassembled WGS sequence"/>
</dbReference>
<dbReference type="PANTHER" id="PTHR21716">
    <property type="entry name" value="TRANSMEMBRANE PROTEIN"/>
    <property type="match status" value="1"/>
</dbReference>
<organism evidence="9 10">
    <name type="scientific">Candidatus Collierbacteria bacterium GW2011_GWC2_44_18</name>
    <dbReference type="NCBI Taxonomy" id="1618392"/>
    <lineage>
        <taxon>Bacteria</taxon>
        <taxon>Candidatus Collieribacteriota</taxon>
    </lineage>
</organism>
<dbReference type="GO" id="GO:0005886">
    <property type="term" value="C:plasma membrane"/>
    <property type="evidence" value="ECO:0007669"/>
    <property type="project" value="UniProtKB-SubCell"/>
</dbReference>
<comment type="caution">
    <text evidence="9">The sequence shown here is derived from an EMBL/GenBank/DDBJ whole genome shotgun (WGS) entry which is preliminary data.</text>
</comment>
<feature type="transmembrane region" description="Helical" evidence="8">
    <location>
        <begin position="236"/>
        <end position="262"/>
    </location>
</feature>
<evidence type="ECO:0008006" key="11">
    <source>
        <dbReference type="Google" id="ProtNLM"/>
    </source>
</evidence>
<feature type="transmembrane region" description="Helical" evidence="8">
    <location>
        <begin position="193"/>
        <end position="216"/>
    </location>
</feature>
<evidence type="ECO:0000256" key="1">
    <source>
        <dbReference type="ARBA" id="ARBA00004651"/>
    </source>
</evidence>
<evidence type="ECO:0000256" key="7">
    <source>
        <dbReference type="ARBA" id="ARBA00023136"/>
    </source>
</evidence>
<evidence type="ECO:0000256" key="3">
    <source>
        <dbReference type="ARBA" id="ARBA00022448"/>
    </source>
</evidence>
<evidence type="ECO:0000256" key="5">
    <source>
        <dbReference type="ARBA" id="ARBA00022692"/>
    </source>
</evidence>
<feature type="transmembrane region" description="Helical" evidence="8">
    <location>
        <begin position="131"/>
        <end position="153"/>
    </location>
</feature>
<feature type="transmembrane region" description="Helical" evidence="8">
    <location>
        <begin position="65"/>
        <end position="90"/>
    </location>
</feature>
<feature type="transmembrane region" description="Helical" evidence="8">
    <location>
        <begin position="7"/>
        <end position="29"/>
    </location>
</feature>
<accession>A0A0G1HSB2</accession>